<dbReference type="EMBL" id="QHCT01000023">
    <property type="protein sequence ID" value="RHX83615.1"/>
    <property type="molecule type" value="Genomic_DNA"/>
</dbReference>
<dbReference type="AlphaFoldDB" id="A0A396YLK1"/>
<comment type="caution">
    <text evidence="2">The sequence shown here is derived from an EMBL/GenBank/DDBJ whole genome shotgun (WGS) entry which is preliminary data.</text>
</comment>
<organism evidence="2 3">
    <name type="scientific">Leptospira stimsonii</name>
    <dbReference type="NCBI Taxonomy" id="2202203"/>
    <lineage>
        <taxon>Bacteria</taxon>
        <taxon>Pseudomonadati</taxon>
        <taxon>Spirochaetota</taxon>
        <taxon>Spirochaetia</taxon>
        <taxon>Leptospirales</taxon>
        <taxon>Leptospiraceae</taxon>
        <taxon>Leptospira</taxon>
    </lineage>
</organism>
<evidence type="ECO:0000256" key="1">
    <source>
        <dbReference type="PROSITE-ProRule" id="PRU00339"/>
    </source>
</evidence>
<dbReference type="Proteomes" id="UP000265798">
    <property type="component" value="Unassembled WGS sequence"/>
</dbReference>
<dbReference type="PROSITE" id="PS50005">
    <property type="entry name" value="TPR"/>
    <property type="match status" value="2"/>
</dbReference>
<proteinExistence type="predicted"/>
<reference evidence="3" key="1">
    <citation type="submission" date="2018-05" db="EMBL/GenBank/DDBJ databases">
        <title>Leptospira yasudae sp. nov. and Leptospira stimsonii sp. nov., two pathogenic species of the genus Leptospira isolated from environmental sources.</title>
        <authorList>
            <person name="Casanovas-Massana A."/>
            <person name="Hamond C."/>
            <person name="Santos L.A."/>
            <person name="Hacker K.P."/>
            <person name="Balassiano I."/>
            <person name="Medeiros M.A."/>
            <person name="Reis M.G."/>
            <person name="Ko A.I."/>
            <person name="Wunder E.A."/>
        </authorList>
    </citation>
    <scope>NUCLEOTIDE SEQUENCE [LARGE SCALE GENOMIC DNA]</scope>
    <source>
        <strain evidence="3">Yale</strain>
    </source>
</reference>
<evidence type="ECO:0000313" key="2">
    <source>
        <dbReference type="EMBL" id="RHX83615.1"/>
    </source>
</evidence>
<dbReference type="SMART" id="SM00028">
    <property type="entry name" value="TPR"/>
    <property type="match status" value="3"/>
</dbReference>
<dbReference type="InterPro" id="IPR019734">
    <property type="entry name" value="TPR_rpt"/>
</dbReference>
<feature type="repeat" description="TPR" evidence="1">
    <location>
        <begin position="58"/>
        <end position="91"/>
    </location>
</feature>
<dbReference type="PANTHER" id="PTHR23082:SF0">
    <property type="entry name" value="GENERAL TRANSCRIPTION FACTOR 3C POLYPEPTIDE 3"/>
    <property type="match status" value="1"/>
</dbReference>
<dbReference type="InterPro" id="IPR039340">
    <property type="entry name" value="Tfc4/TFIIIC-102/Sfc4"/>
</dbReference>
<sequence>MKNVMKTILTFVALFVIVTFIWSCSDKRAKAIEQYNLGNYQDALSLYKDIEKTSRLDYIDFYRLASIYRSLGNNDESILYYNKSLELNRENPNSLIALGSVYEDIGQYERAIKSYLLALDTKGNPVDFVVFYRLGRCYAEINNIEKSVVYFGAFVQKYVDYEKEGKNLIDYEKLLDYSLKFLEKNAAVAK</sequence>
<dbReference type="Pfam" id="PF13424">
    <property type="entry name" value="TPR_12"/>
    <property type="match status" value="1"/>
</dbReference>
<keyword evidence="1" id="KW-0802">TPR repeat</keyword>
<dbReference type="Gene3D" id="1.25.40.10">
    <property type="entry name" value="Tetratricopeptide repeat domain"/>
    <property type="match status" value="1"/>
</dbReference>
<feature type="repeat" description="TPR" evidence="1">
    <location>
        <begin position="92"/>
        <end position="125"/>
    </location>
</feature>
<dbReference type="GO" id="GO:0000127">
    <property type="term" value="C:transcription factor TFIIIC complex"/>
    <property type="evidence" value="ECO:0007669"/>
    <property type="project" value="TreeGrafter"/>
</dbReference>
<accession>A0A396YLK1</accession>
<evidence type="ECO:0000313" key="3">
    <source>
        <dbReference type="Proteomes" id="UP000265798"/>
    </source>
</evidence>
<dbReference type="Pfam" id="PF13174">
    <property type="entry name" value="TPR_6"/>
    <property type="match status" value="1"/>
</dbReference>
<dbReference type="PANTHER" id="PTHR23082">
    <property type="entry name" value="TRANSCRIPTION INITIATION FACTOR IIIC TFIIIC , POLYPEPTIDE 3-RELATED"/>
    <property type="match status" value="1"/>
</dbReference>
<gene>
    <name evidence="2" type="ORF">DLM75_23905</name>
</gene>
<dbReference type="InterPro" id="IPR011990">
    <property type="entry name" value="TPR-like_helical_dom_sf"/>
</dbReference>
<name>A0A396YLK1_9LEPT</name>
<dbReference type="SUPFAM" id="SSF48452">
    <property type="entry name" value="TPR-like"/>
    <property type="match status" value="1"/>
</dbReference>
<dbReference type="GO" id="GO:0006383">
    <property type="term" value="P:transcription by RNA polymerase III"/>
    <property type="evidence" value="ECO:0007669"/>
    <property type="project" value="InterPro"/>
</dbReference>
<protein>
    <submittedName>
        <fullName evidence="2">Uncharacterized protein</fullName>
    </submittedName>
</protein>